<dbReference type="Gene3D" id="3.30.1520.10">
    <property type="entry name" value="Phox-like domain"/>
    <property type="match status" value="1"/>
</dbReference>
<dbReference type="SUPFAM" id="SSF64268">
    <property type="entry name" value="PX domain"/>
    <property type="match status" value="1"/>
</dbReference>
<dbReference type="OrthoDB" id="10064318at2759"/>
<evidence type="ECO:0000313" key="3">
    <source>
        <dbReference type="EMBL" id="GBG27933.1"/>
    </source>
</evidence>
<dbReference type="PANTHER" id="PTHR10555:SF170">
    <property type="entry name" value="FI18122P1"/>
    <property type="match status" value="1"/>
</dbReference>
<evidence type="ECO:0000259" key="2">
    <source>
        <dbReference type="PROSITE" id="PS50195"/>
    </source>
</evidence>
<dbReference type="InterPro" id="IPR027267">
    <property type="entry name" value="AH/BAR_dom_sf"/>
</dbReference>
<dbReference type="AlphaFoldDB" id="A0A2R5GH10"/>
<dbReference type="PROSITE" id="PS50195">
    <property type="entry name" value="PX"/>
    <property type="match status" value="1"/>
</dbReference>
<feature type="domain" description="PX" evidence="2">
    <location>
        <begin position="64"/>
        <end position="175"/>
    </location>
</feature>
<dbReference type="Pfam" id="PF00787">
    <property type="entry name" value="PX"/>
    <property type="match status" value="1"/>
</dbReference>
<accession>A0A2R5GH10</accession>
<dbReference type="Gene3D" id="1.20.1270.60">
    <property type="entry name" value="Arfaptin homology (AH) domain/BAR domain"/>
    <property type="match status" value="1"/>
</dbReference>
<dbReference type="InterPro" id="IPR001683">
    <property type="entry name" value="PX_dom"/>
</dbReference>
<dbReference type="Proteomes" id="UP000241890">
    <property type="component" value="Unassembled WGS sequence"/>
</dbReference>
<reference evidence="3 4" key="1">
    <citation type="submission" date="2017-12" db="EMBL/GenBank/DDBJ databases">
        <title>Sequencing, de novo assembly and annotation of complete genome of a new Thraustochytrid species, strain FCC1311.</title>
        <authorList>
            <person name="Sedici K."/>
            <person name="Godart F."/>
            <person name="Aiese Cigliano R."/>
            <person name="Sanseverino W."/>
            <person name="Barakat M."/>
            <person name="Ortet P."/>
            <person name="Marechal E."/>
            <person name="Cagnac O."/>
            <person name="Amato A."/>
        </authorList>
    </citation>
    <scope>NUCLEOTIDE SEQUENCE [LARGE SCALE GENOMIC DNA]</scope>
</reference>
<feature type="coiled-coil region" evidence="1">
    <location>
        <begin position="324"/>
        <end position="351"/>
    </location>
</feature>
<protein>
    <submittedName>
        <fullName evidence="3">Sorting nexin MVP1</fullName>
    </submittedName>
</protein>
<dbReference type="PANTHER" id="PTHR10555">
    <property type="entry name" value="SORTING NEXIN"/>
    <property type="match status" value="1"/>
</dbReference>
<gene>
    <name evidence="3" type="ORF">FCC1311_041562</name>
</gene>
<keyword evidence="4" id="KW-1185">Reference proteome</keyword>
<name>A0A2R5GH10_9STRA</name>
<dbReference type="CDD" id="cd06093">
    <property type="entry name" value="PX_domain"/>
    <property type="match status" value="1"/>
</dbReference>
<dbReference type="InParanoid" id="A0A2R5GH10"/>
<comment type="caution">
    <text evidence="3">The sequence shown here is derived from an EMBL/GenBank/DDBJ whole genome shotgun (WGS) entry which is preliminary data.</text>
</comment>
<organism evidence="3 4">
    <name type="scientific">Hondaea fermentalgiana</name>
    <dbReference type="NCBI Taxonomy" id="2315210"/>
    <lineage>
        <taxon>Eukaryota</taxon>
        <taxon>Sar</taxon>
        <taxon>Stramenopiles</taxon>
        <taxon>Bigyra</taxon>
        <taxon>Labyrinthulomycetes</taxon>
        <taxon>Thraustochytrida</taxon>
        <taxon>Thraustochytriidae</taxon>
        <taxon>Hondaea</taxon>
    </lineage>
</organism>
<evidence type="ECO:0000313" key="4">
    <source>
        <dbReference type="Proteomes" id="UP000241890"/>
    </source>
</evidence>
<dbReference type="GO" id="GO:0035091">
    <property type="term" value="F:phosphatidylinositol binding"/>
    <property type="evidence" value="ECO:0007669"/>
    <property type="project" value="InterPro"/>
</dbReference>
<keyword evidence="1" id="KW-0175">Coiled coil</keyword>
<evidence type="ECO:0000256" key="1">
    <source>
        <dbReference type="SAM" id="Coils"/>
    </source>
</evidence>
<dbReference type="EMBL" id="BEYU01000037">
    <property type="protein sequence ID" value="GBG27933.1"/>
    <property type="molecule type" value="Genomic_DNA"/>
</dbReference>
<dbReference type="GO" id="GO:0005768">
    <property type="term" value="C:endosome"/>
    <property type="evidence" value="ECO:0007669"/>
    <property type="project" value="TreeGrafter"/>
</dbReference>
<dbReference type="SMART" id="SM00312">
    <property type="entry name" value="PX"/>
    <property type="match status" value="1"/>
</dbReference>
<proteinExistence type="predicted"/>
<dbReference type="InterPro" id="IPR036871">
    <property type="entry name" value="PX_dom_sf"/>
</dbReference>
<sequence length="430" mass="48578">MLFKLCYSCTDLTVAAAAADRESKAPHSSGGGGGGGGSSTFGAGDEEFWASHFAWRREAVADEIKVRVCDPVQGARTIMNPTPAFYFKVCAFEHEKESEVRRRFSEFEFLQEVLQKRYAGLVVPRLPEKRVVKTSSFLKERARELALFLSSLLRVPYFRADGTVQAFLTEANPHRWEAVKAKVAAYQPGTALDRNASDKNEGRARWLEAMQHFHLEQNAVLPFWEVLQHLSALSELLNSIMDAASRMVGAASEYTDALSDLADRVNRPKVLQLDGHLSESLRDAVGVLDDFVSQWSEASAPFPGMLVKNFYQVVRQELDDVVEMQRLLTRLQALERTILKLDENVQQHFQAQARAKNTGRVDQIPKLNEKITRVVYKKKLAETERDQIAKALLLTDMEHFVQRKTETLRNLGASFAVPFRSYLVQLEDLL</sequence>